<dbReference type="PROSITE" id="PS51257">
    <property type="entry name" value="PROKAR_LIPOPROTEIN"/>
    <property type="match status" value="1"/>
</dbReference>
<accession>A0A9D1PT11</accession>
<feature type="chain" id="PRO_5039535344" description="Lipoprotein" evidence="1">
    <location>
        <begin position="23"/>
        <end position="347"/>
    </location>
</feature>
<evidence type="ECO:0000256" key="1">
    <source>
        <dbReference type="SAM" id="SignalP"/>
    </source>
</evidence>
<protein>
    <recommendedName>
        <fullName evidence="4">Lipoprotein</fullName>
    </recommendedName>
</protein>
<comment type="caution">
    <text evidence="2">The sequence shown here is derived from an EMBL/GenBank/DDBJ whole genome shotgun (WGS) entry which is preliminary data.</text>
</comment>
<keyword evidence="1" id="KW-0732">Signal</keyword>
<dbReference type="EMBL" id="DXHU01000005">
    <property type="protein sequence ID" value="HIV98364.1"/>
    <property type="molecule type" value="Genomic_DNA"/>
</dbReference>
<organism evidence="2 3">
    <name type="scientific">Candidatus Ornithospirochaeta avicola</name>
    <dbReference type="NCBI Taxonomy" id="2840896"/>
    <lineage>
        <taxon>Bacteria</taxon>
        <taxon>Pseudomonadati</taxon>
        <taxon>Spirochaetota</taxon>
        <taxon>Spirochaetia</taxon>
        <taxon>Spirochaetales</taxon>
        <taxon>Spirochaetaceae</taxon>
        <taxon>Spirochaetaceae incertae sedis</taxon>
        <taxon>Candidatus Ornithospirochaeta</taxon>
    </lineage>
</organism>
<evidence type="ECO:0000313" key="2">
    <source>
        <dbReference type="EMBL" id="HIV98364.1"/>
    </source>
</evidence>
<gene>
    <name evidence="2" type="ORF">IAB12_01110</name>
</gene>
<sequence>MKKALFILLSSLILLTSCNLDGQGIFNDILSSEAVTNVDVQEFIGVLDNKIYVNSENGLSYYEMNSSAQNTTLFTPKEKEQYAFYKFVFESDESDGTKYALKSINDPNGFYFEVENMTDHTSTKVTFKASENEINKIIGSEVYYVDGKNVFTAIVKTVGDKYYLINVDDTNHLIYSENENENTLTVSNAKEISDYKEDARIIGPNAYENNNKYYVDGIEKTIKDGNKNSLTIHFLSSDYAVAGSDYTVYDSNGKALKNKEEKAIKLSGTPFYTKAGGKTFLISNSALIADGNKHEVKTLFSSLSGREKQYIAVEDNNNNSIKIYRVTASNGVYCTTVDLSSNNETQN</sequence>
<dbReference type="Proteomes" id="UP000823936">
    <property type="component" value="Unassembled WGS sequence"/>
</dbReference>
<evidence type="ECO:0000313" key="3">
    <source>
        <dbReference type="Proteomes" id="UP000823936"/>
    </source>
</evidence>
<feature type="signal peptide" evidence="1">
    <location>
        <begin position="1"/>
        <end position="22"/>
    </location>
</feature>
<dbReference type="AlphaFoldDB" id="A0A9D1PT11"/>
<proteinExistence type="predicted"/>
<evidence type="ECO:0008006" key="4">
    <source>
        <dbReference type="Google" id="ProtNLM"/>
    </source>
</evidence>
<reference evidence="2" key="2">
    <citation type="submission" date="2021-04" db="EMBL/GenBank/DDBJ databases">
        <authorList>
            <person name="Gilroy R."/>
        </authorList>
    </citation>
    <scope>NUCLEOTIDE SEQUENCE</scope>
    <source>
        <strain evidence="2">Gambia11-129</strain>
    </source>
</reference>
<name>A0A9D1PT11_9SPIO</name>
<reference evidence="2" key="1">
    <citation type="journal article" date="2021" name="PeerJ">
        <title>Extensive microbial diversity within the chicken gut microbiome revealed by metagenomics and culture.</title>
        <authorList>
            <person name="Gilroy R."/>
            <person name="Ravi A."/>
            <person name="Getino M."/>
            <person name="Pursley I."/>
            <person name="Horton D.L."/>
            <person name="Alikhan N.F."/>
            <person name="Baker D."/>
            <person name="Gharbi K."/>
            <person name="Hall N."/>
            <person name="Watson M."/>
            <person name="Adriaenssens E.M."/>
            <person name="Foster-Nyarko E."/>
            <person name="Jarju S."/>
            <person name="Secka A."/>
            <person name="Antonio M."/>
            <person name="Oren A."/>
            <person name="Chaudhuri R.R."/>
            <person name="La Ragione R."/>
            <person name="Hildebrand F."/>
            <person name="Pallen M.J."/>
        </authorList>
    </citation>
    <scope>NUCLEOTIDE SEQUENCE</scope>
    <source>
        <strain evidence="2">Gambia11-129</strain>
    </source>
</reference>